<evidence type="ECO:0000256" key="11">
    <source>
        <dbReference type="SAM" id="MobiDB-lite"/>
    </source>
</evidence>
<evidence type="ECO:0000256" key="7">
    <source>
        <dbReference type="ARBA" id="ARBA00022723"/>
    </source>
</evidence>
<reference evidence="13 14" key="1">
    <citation type="journal article" date="2019" name="Nat. Ecol. Evol.">
        <title>Megaphylogeny resolves global patterns of mushroom evolution.</title>
        <authorList>
            <person name="Varga T."/>
            <person name="Krizsan K."/>
            <person name="Foldi C."/>
            <person name="Dima B."/>
            <person name="Sanchez-Garcia M."/>
            <person name="Sanchez-Ramirez S."/>
            <person name="Szollosi G.J."/>
            <person name="Szarkandi J.G."/>
            <person name="Papp V."/>
            <person name="Albert L."/>
            <person name="Andreopoulos W."/>
            <person name="Angelini C."/>
            <person name="Antonin V."/>
            <person name="Barry K.W."/>
            <person name="Bougher N.L."/>
            <person name="Buchanan P."/>
            <person name="Buyck B."/>
            <person name="Bense V."/>
            <person name="Catcheside P."/>
            <person name="Chovatia M."/>
            <person name="Cooper J."/>
            <person name="Damon W."/>
            <person name="Desjardin D."/>
            <person name="Finy P."/>
            <person name="Geml J."/>
            <person name="Haridas S."/>
            <person name="Hughes K."/>
            <person name="Justo A."/>
            <person name="Karasinski D."/>
            <person name="Kautmanova I."/>
            <person name="Kiss B."/>
            <person name="Kocsube S."/>
            <person name="Kotiranta H."/>
            <person name="LaButti K.M."/>
            <person name="Lechner B.E."/>
            <person name="Liimatainen K."/>
            <person name="Lipzen A."/>
            <person name="Lukacs Z."/>
            <person name="Mihaltcheva S."/>
            <person name="Morgado L.N."/>
            <person name="Niskanen T."/>
            <person name="Noordeloos M.E."/>
            <person name="Ohm R.A."/>
            <person name="Ortiz-Santana B."/>
            <person name="Ovrebo C."/>
            <person name="Racz N."/>
            <person name="Riley R."/>
            <person name="Savchenko A."/>
            <person name="Shiryaev A."/>
            <person name="Soop K."/>
            <person name="Spirin V."/>
            <person name="Szebenyi C."/>
            <person name="Tomsovsky M."/>
            <person name="Tulloss R.E."/>
            <person name="Uehling J."/>
            <person name="Grigoriev I.V."/>
            <person name="Vagvolgyi C."/>
            <person name="Papp T."/>
            <person name="Martin F.M."/>
            <person name="Miettinen O."/>
            <person name="Hibbett D.S."/>
            <person name="Nagy L.G."/>
        </authorList>
    </citation>
    <scope>NUCLEOTIDE SEQUENCE [LARGE SCALE GENOMIC DNA]</scope>
    <source>
        <strain evidence="13 14">CBS 962.96</strain>
    </source>
</reference>
<evidence type="ECO:0000256" key="10">
    <source>
        <dbReference type="RuleBase" id="RU003653"/>
    </source>
</evidence>
<feature type="region of interest" description="Disordered" evidence="11">
    <location>
        <begin position="1"/>
        <end position="69"/>
    </location>
</feature>
<dbReference type="GO" id="GO:0004239">
    <property type="term" value="F:initiator methionyl aminopeptidase activity"/>
    <property type="evidence" value="ECO:0007669"/>
    <property type="project" value="UniProtKB-UniRule"/>
</dbReference>
<evidence type="ECO:0000256" key="3">
    <source>
        <dbReference type="ARBA" id="ARBA00001954"/>
    </source>
</evidence>
<evidence type="ECO:0000256" key="2">
    <source>
        <dbReference type="ARBA" id="ARBA00001936"/>
    </source>
</evidence>
<feature type="binding site" evidence="9">
    <location>
        <position position="276"/>
    </location>
    <ligand>
        <name>a divalent metal cation</name>
        <dbReference type="ChEBI" id="CHEBI:60240"/>
        <label>2</label>
        <note>catalytic</note>
    </ligand>
</feature>
<comment type="cofactor">
    <cofactor evidence="2">
        <name>Mn(2+)</name>
        <dbReference type="ChEBI" id="CHEBI:29035"/>
    </cofactor>
</comment>
<keyword evidence="8 9" id="KW-0378">Hydrolase</keyword>
<dbReference type="PRINTS" id="PR00599">
    <property type="entry name" value="MAPEPTIDASE"/>
</dbReference>
<feature type="binding site" evidence="9">
    <location>
        <position position="207"/>
    </location>
    <ligand>
        <name>a divalent metal cation</name>
        <dbReference type="ChEBI" id="CHEBI:60240"/>
        <label>2</label>
        <note>catalytic</note>
    </ligand>
</feature>
<organism evidence="13 14">
    <name type="scientific">Dendrothele bispora (strain CBS 962.96)</name>
    <dbReference type="NCBI Taxonomy" id="1314807"/>
    <lineage>
        <taxon>Eukaryota</taxon>
        <taxon>Fungi</taxon>
        <taxon>Dikarya</taxon>
        <taxon>Basidiomycota</taxon>
        <taxon>Agaricomycotina</taxon>
        <taxon>Agaricomycetes</taxon>
        <taxon>Agaricomycetidae</taxon>
        <taxon>Agaricales</taxon>
        <taxon>Agaricales incertae sedis</taxon>
        <taxon>Dendrothele</taxon>
    </lineage>
</organism>
<dbReference type="PANTHER" id="PTHR45777">
    <property type="entry name" value="METHIONINE AMINOPEPTIDASE 2"/>
    <property type="match status" value="1"/>
</dbReference>
<evidence type="ECO:0000256" key="1">
    <source>
        <dbReference type="ARBA" id="ARBA00000294"/>
    </source>
</evidence>
<evidence type="ECO:0000256" key="6">
    <source>
        <dbReference type="ARBA" id="ARBA00022670"/>
    </source>
</evidence>
<comment type="catalytic activity">
    <reaction evidence="1 9 10">
        <text>Release of N-terminal amino acids, preferentially methionine, from peptides and arylamides.</text>
        <dbReference type="EC" id="3.4.11.18"/>
    </reaction>
</comment>
<comment type="subcellular location">
    <subcellularLocation>
        <location evidence="9">Cytoplasm</location>
    </subcellularLocation>
</comment>
<dbReference type="EMBL" id="ML179035">
    <property type="protein sequence ID" value="THV08254.1"/>
    <property type="molecule type" value="Genomic_DNA"/>
</dbReference>
<dbReference type="InterPro" id="IPR050247">
    <property type="entry name" value="Met_Aminopeptidase_Type2"/>
</dbReference>
<proteinExistence type="inferred from homology"/>
<feature type="binding site" evidence="9">
    <location>
        <position position="309"/>
    </location>
    <ligand>
        <name>a divalent metal cation</name>
        <dbReference type="ChEBI" id="CHEBI:60240"/>
        <label>2</label>
        <note>catalytic</note>
    </ligand>
</feature>
<evidence type="ECO:0000313" key="13">
    <source>
        <dbReference type="EMBL" id="THV08254.1"/>
    </source>
</evidence>
<feature type="binding site" evidence="9">
    <location>
        <position position="284"/>
    </location>
    <ligand>
        <name>substrate</name>
    </ligand>
</feature>
<dbReference type="InterPro" id="IPR036390">
    <property type="entry name" value="WH_DNA-bd_sf"/>
</dbReference>
<dbReference type="GO" id="GO:0005737">
    <property type="term" value="C:cytoplasm"/>
    <property type="evidence" value="ECO:0007669"/>
    <property type="project" value="UniProtKB-SubCell"/>
</dbReference>
<dbReference type="Gene3D" id="1.10.10.10">
    <property type="entry name" value="Winged helix-like DNA-binding domain superfamily/Winged helix DNA-binding domain"/>
    <property type="match status" value="1"/>
</dbReference>
<dbReference type="GO" id="GO:0070006">
    <property type="term" value="F:metalloaminopeptidase activity"/>
    <property type="evidence" value="ECO:0007669"/>
    <property type="project" value="UniProtKB-UniRule"/>
</dbReference>
<dbReference type="HAMAP" id="MF_03175">
    <property type="entry name" value="MetAP_2_euk"/>
    <property type="match status" value="1"/>
</dbReference>
<dbReference type="InterPro" id="IPR002468">
    <property type="entry name" value="Pept_M24A_MAP2"/>
</dbReference>
<dbReference type="PANTHER" id="PTHR45777:SF2">
    <property type="entry name" value="METHIONINE AMINOPEPTIDASE 2"/>
    <property type="match status" value="1"/>
</dbReference>
<protein>
    <recommendedName>
        <fullName evidence="9">Methionine aminopeptidase 2</fullName>
        <shortName evidence="9">MAP 2</shortName>
        <shortName evidence="9">MetAP 2</shortName>
        <ecNumber evidence="9">3.4.11.18</ecNumber>
    </recommendedName>
    <alternativeName>
        <fullName evidence="9">Peptidase M</fullName>
    </alternativeName>
</protein>
<comment type="similarity">
    <text evidence="9">Belongs to the peptidase M24A family. Methionine aminopeptidase eukaryotic type 2 subfamily.</text>
</comment>
<dbReference type="Gene3D" id="3.90.230.10">
    <property type="entry name" value="Creatinase/methionine aminopeptidase superfamily"/>
    <property type="match status" value="1"/>
</dbReference>
<dbReference type="GO" id="GO:0046872">
    <property type="term" value="F:metal ion binding"/>
    <property type="evidence" value="ECO:0007669"/>
    <property type="project" value="UniProtKB-UniRule"/>
</dbReference>
<name>A0A4S8N079_DENBC</name>
<evidence type="ECO:0000256" key="5">
    <source>
        <dbReference type="ARBA" id="ARBA00022490"/>
    </source>
</evidence>
<dbReference type="OrthoDB" id="7848262at2759"/>
<keyword evidence="6 9" id="KW-0645">Protease</keyword>
<keyword evidence="5 9" id="KW-0963">Cytoplasm</keyword>
<feature type="binding site" evidence="9">
    <location>
        <position position="207"/>
    </location>
    <ligand>
        <name>a divalent metal cation</name>
        <dbReference type="ChEBI" id="CHEBI:60240"/>
        <label>1</label>
    </ligand>
</feature>
<keyword evidence="14" id="KW-1185">Reference proteome</keyword>
<accession>A0A4S8N079</accession>
<comment type="cofactor">
    <cofactor evidence="9">
        <name>Co(2+)</name>
        <dbReference type="ChEBI" id="CHEBI:48828"/>
    </cofactor>
    <cofactor evidence="9">
        <name>Zn(2+)</name>
        <dbReference type="ChEBI" id="CHEBI:29105"/>
    </cofactor>
    <cofactor evidence="9">
        <name>Mn(2+)</name>
        <dbReference type="ChEBI" id="CHEBI:29035"/>
    </cofactor>
    <cofactor evidence="9">
        <name>Fe(2+)</name>
        <dbReference type="ChEBI" id="CHEBI:29033"/>
    </cofactor>
    <text evidence="9">Binds 2 divalent metal cations per subunit. Has a high-affinity and a low affinity metal-binding site. The true nature of the physiological cofactor is under debate. The enzyme is active with cobalt, zinc, manganese or divalent iron ions. Most likely, methionine aminopeptidases function as mononuclear Fe(2+)-metalloproteases under physiological conditions, and the catalytically relevant metal-binding site has been assigned to the histidine-containing high-affinity site.</text>
</comment>
<dbReference type="GO" id="GO:0006508">
    <property type="term" value="P:proteolysis"/>
    <property type="evidence" value="ECO:0007669"/>
    <property type="project" value="UniProtKB-KW"/>
</dbReference>
<feature type="compositionally biased region" description="Acidic residues" evidence="11">
    <location>
        <begin position="21"/>
        <end position="31"/>
    </location>
</feature>
<comment type="cofactor">
    <cofactor evidence="3">
        <name>Fe(2+)</name>
        <dbReference type="ChEBI" id="CHEBI:29033"/>
    </cofactor>
</comment>
<dbReference type="InterPro" id="IPR036388">
    <property type="entry name" value="WH-like_DNA-bd_sf"/>
</dbReference>
<dbReference type="EC" id="3.4.11.18" evidence="9"/>
<feature type="binding site" evidence="9">
    <location>
        <position position="196"/>
    </location>
    <ligand>
        <name>a divalent metal cation</name>
        <dbReference type="ChEBI" id="CHEBI:60240"/>
        <label>1</label>
    </ligand>
</feature>
<dbReference type="NCBIfam" id="TIGR00501">
    <property type="entry name" value="met_pdase_II"/>
    <property type="match status" value="1"/>
</dbReference>
<dbReference type="SUPFAM" id="SSF46785">
    <property type="entry name" value="Winged helix' DNA-binding domain"/>
    <property type="match status" value="1"/>
</dbReference>
<dbReference type="SUPFAM" id="SSF55920">
    <property type="entry name" value="Creatinase/aminopeptidase"/>
    <property type="match status" value="1"/>
</dbReference>
<keyword evidence="4 9" id="KW-0031">Aminopeptidase</keyword>
<sequence>MSMSTATDSVDDPTRGLAQEFDADDNDDIEEAINGMDASGSAKKKKKKKKPKKKKVEQSDPPRIPLSKIYTDGIYPEGEVQPYKDDNVWRTTSEEKRYIERTIDQDPEETYQSIRKGAEVHRLVRQHARKHIRPGKSLKEIAEDIEDGVRALVEENGLEAGIAFPTGLNLNDCAAHYSPKASDTTVISQGDVLKVDFGVHVKGRILDSAFTMNFEPTYDKLLEAVKAATDAGIREAGIDARLGEIAGVIQETMESYEVEVNGKVYPVKTIENLSGHSIKPYQIHGDKSILLVNNDDPRKMEEGEYYAVETFGSTGRGRIIEGGDCSHFAKKVDAPKVPLRLTTAKSLLNTINKNFGTLTFTQRYLDRIGESRYILALNHLVSQGIVEEYPPLFDQPGSMTAQFEHTILLRPTAKEVVSRGDDY</sequence>
<dbReference type="CDD" id="cd01088">
    <property type="entry name" value="MetAP2"/>
    <property type="match status" value="1"/>
</dbReference>
<dbReference type="InterPro" id="IPR001714">
    <property type="entry name" value="Pept_M24_MAP"/>
</dbReference>
<dbReference type="InterPro" id="IPR000994">
    <property type="entry name" value="Pept_M24"/>
</dbReference>
<gene>
    <name evidence="13" type="ORF">K435DRAFT_847142</name>
</gene>
<feature type="binding site" evidence="9">
    <location>
        <position position="176"/>
    </location>
    <ligand>
        <name>substrate</name>
    </ligand>
</feature>
<evidence type="ECO:0000256" key="4">
    <source>
        <dbReference type="ARBA" id="ARBA00022438"/>
    </source>
</evidence>
<keyword evidence="7 9" id="KW-0479">Metal-binding</keyword>
<feature type="compositionally biased region" description="Basic residues" evidence="11">
    <location>
        <begin position="42"/>
        <end position="55"/>
    </location>
</feature>
<evidence type="ECO:0000256" key="8">
    <source>
        <dbReference type="ARBA" id="ARBA00022801"/>
    </source>
</evidence>
<dbReference type="Proteomes" id="UP000297245">
    <property type="component" value="Unassembled WGS sequence"/>
</dbReference>
<dbReference type="Pfam" id="PF00557">
    <property type="entry name" value="Peptidase_M24"/>
    <property type="match status" value="1"/>
</dbReference>
<evidence type="ECO:0000313" key="14">
    <source>
        <dbReference type="Proteomes" id="UP000297245"/>
    </source>
</evidence>
<dbReference type="AlphaFoldDB" id="A0A4S8N079"/>
<evidence type="ECO:0000256" key="9">
    <source>
        <dbReference type="HAMAP-Rule" id="MF_03175"/>
    </source>
</evidence>
<evidence type="ECO:0000259" key="12">
    <source>
        <dbReference type="Pfam" id="PF00557"/>
    </source>
</evidence>
<feature type="domain" description="Peptidase M24" evidence="12">
    <location>
        <begin position="113"/>
        <end position="310"/>
    </location>
</feature>
<dbReference type="InterPro" id="IPR036005">
    <property type="entry name" value="Creatinase/aminopeptidase-like"/>
</dbReference>
<feature type="binding site" evidence="9">
    <location>
        <position position="404"/>
    </location>
    <ligand>
        <name>a divalent metal cation</name>
        <dbReference type="ChEBI" id="CHEBI:60240"/>
        <label>2</label>
        <note>catalytic</note>
    </ligand>
</feature>
<comment type="function">
    <text evidence="9 10">Cotranslationally removes the N-terminal methionine from nascent proteins. The N-terminal methionine is often cleaved when the second residue in the primary sequence is small and uncharged (Met-Ala-, Cys, Gly, Pro, Ser, Thr, or Val).</text>
</comment>
<feature type="binding site" evidence="9">
    <location>
        <position position="404"/>
    </location>
    <ligand>
        <name>a divalent metal cation</name>
        <dbReference type="ChEBI" id="CHEBI:60240"/>
        <label>1</label>
    </ligand>
</feature>